<reference evidence="2" key="2">
    <citation type="submission" date="2025-08" db="UniProtKB">
        <authorList>
            <consortium name="Ensembl"/>
        </authorList>
    </citation>
    <scope>IDENTIFICATION</scope>
</reference>
<sequence>MSVCLALGTENCPIRSHVIRIFPSGNAHLEYGRGTGADCRRHVQKLNSLRGELTKCKGLWSSNANFLCLYLLPPCQDEVQVVSRWSKYVDQTGSGPEKDEEEEEDVYTERSRFRSHDKIRSVYWLCSQKA</sequence>
<feature type="region of interest" description="Disordered" evidence="1">
    <location>
        <begin position="90"/>
        <end position="112"/>
    </location>
</feature>
<name>A0AAR2IVZ7_PYGNA</name>
<dbReference type="Proteomes" id="UP001501920">
    <property type="component" value="Chromosome 8"/>
</dbReference>
<evidence type="ECO:0000313" key="2">
    <source>
        <dbReference type="Ensembl" id="ENSPNAP00000043908.1"/>
    </source>
</evidence>
<reference evidence="2 3" key="1">
    <citation type="submission" date="2020-10" db="EMBL/GenBank/DDBJ databases">
        <title>Pygocentrus nattereri (red-bellied piranha) genome, fPygNat1, primary haplotype.</title>
        <authorList>
            <person name="Myers G."/>
            <person name="Meyer A."/>
            <person name="Karagic N."/>
            <person name="Pippel M."/>
            <person name="Winkler S."/>
            <person name="Tracey A."/>
            <person name="Wood J."/>
            <person name="Formenti G."/>
            <person name="Howe K."/>
            <person name="Fedrigo O."/>
            <person name="Jarvis E.D."/>
        </authorList>
    </citation>
    <scope>NUCLEOTIDE SEQUENCE [LARGE SCALE GENOMIC DNA]</scope>
</reference>
<accession>A0AAR2IVZ7</accession>
<protein>
    <submittedName>
        <fullName evidence="2">Uncharacterized protein</fullName>
    </submittedName>
</protein>
<organism evidence="2 3">
    <name type="scientific">Pygocentrus nattereri</name>
    <name type="common">Red-bellied piranha</name>
    <dbReference type="NCBI Taxonomy" id="42514"/>
    <lineage>
        <taxon>Eukaryota</taxon>
        <taxon>Metazoa</taxon>
        <taxon>Chordata</taxon>
        <taxon>Craniata</taxon>
        <taxon>Vertebrata</taxon>
        <taxon>Euteleostomi</taxon>
        <taxon>Actinopterygii</taxon>
        <taxon>Neopterygii</taxon>
        <taxon>Teleostei</taxon>
        <taxon>Ostariophysi</taxon>
        <taxon>Characiformes</taxon>
        <taxon>Characoidei</taxon>
        <taxon>Pygocentrus</taxon>
    </lineage>
</organism>
<dbReference type="Ensembl" id="ENSPNAT00000072312.1">
    <property type="protein sequence ID" value="ENSPNAP00000043908.1"/>
    <property type="gene ID" value="ENSPNAG00000003595.2"/>
</dbReference>
<keyword evidence="3" id="KW-1185">Reference proteome</keyword>
<evidence type="ECO:0000313" key="3">
    <source>
        <dbReference type="Proteomes" id="UP001501920"/>
    </source>
</evidence>
<reference evidence="2" key="3">
    <citation type="submission" date="2025-09" db="UniProtKB">
        <authorList>
            <consortium name="Ensembl"/>
        </authorList>
    </citation>
    <scope>IDENTIFICATION</scope>
</reference>
<dbReference type="GeneTree" id="ENSGT01120000277312"/>
<gene>
    <name evidence="2" type="primary">MRNIP</name>
</gene>
<proteinExistence type="predicted"/>
<dbReference type="AlphaFoldDB" id="A0AAR2IVZ7"/>
<evidence type="ECO:0000256" key="1">
    <source>
        <dbReference type="SAM" id="MobiDB-lite"/>
    </source>
</evidence>